<evidence type="ECO:0000256" key="1">
    <source>
        <dbReference type="ARBA" id="ARBA00004127"/>
    </source>
</evidence>
<feature type="transmembrane region" description="Helical" evidence="3">
    <location>
        <begin position="62"/>
        <end position="85"/>
    </location>
</feature>
<protein>
    <submittedName>
        <fullName evidence="4">Uncharacterized protein</fullName>
    </submittedName>
</protein>
<feature type="transmembrane region" description="Helical" evidence="3">
    <location>
        <begin position="168"/>
        <end position="188"/>
    </location>
</feature>
<feature type="transmembrane region" description="Helical" evidence="3">
    <location>
        <begin position="125"/>
        <end position="147"/>
    </location>
</feature>
<dbReference type="RefSeq" id="WP_184745132.1">
    <property type="nucleotide sequence ID" value="NZ_JACHGJ010000002.1"/>
</dbReference>
<keyword evidence="5" id="KW-1185">Reference proteome</keyword>
<feature type="transmembrane region" description="Helical" evidence="3">
    <location>
        <begin position="268"/>
        <end position="287"/>
    </location>
</feature>
<accession>A0A841R931</accession>
<evidence type="ECO:0000313" key="5">
    <source>
        <dbReference type="Proteomes" id="UP000587760"/>
    </source>
</evidence>
<reference evidence="4 5" key="1">
    <citation type="submission" date="2020-08" db="EMBL/GenBank/DDBJ databases">
        <title>Genomic Encyclopedia of Type Strains, Phase IV (KMG-IV): sequencing the most valuable type-strain genomes for metagenomic binning, comparative biology and taxonomic classification.</title>
        <authorList>
            <person name="Goeker M."/>
        </authorList>
    </citation>
    <scope>NUCLEOTIDE SEQUENCE [LARGE SCALE GENOMIC DNA]</scope>
    <source>
        <strain evidence="4 5">DSM 2461</strain>
    </source>
</reference>
<dbReference type="EMBL" id="JACHGJ010000002">
    <property type="protein sequence ID" value="MBB6479687.1"/>
    <property type="molecule type" value="Genomic_DNA"/>
</dbReference>
<dbReference type="Gene3D" id="1.20.1530.20">
    <property type="match status" value="1"/>
</dbReference>
<dbReference type="PANTHER" id="PTHR36838:SF3">
    <property type="entry name" value="TRANSPORTER AUXIN EFFLUX CARRIER EC FAMILY"/>
    <property type="match status" value="1"/>
</dbReference>
<feature type="transmembrane region" description="Helical" evidence="3">
    <location>
        <begin position="299"/>
        <end position="316"/>
    </location>
</feature>
<organism evidence="4 5">
    <name type="scientific">Spirochaeta isovalerica</name>
    <dbReference type="NCBI Taxonomy" id="150"/>
    <lineage>
        <taxon>Bacteria</taxon>
        <taxon>Pseudomonadati</taxon>
        <taxon>Spirochaetota</taxon>
        <taxon>Spirochaetia</taxon>
        <taxon>Spirochaetales</taxon>
        <taxon>Spirochaetaceae</taxon>
        <taxon>Spirochaeta</taxon>
    </lineage>
</organism>
<proteinExistence type="predicted"/>
<dbReference type="PANTHER" id="PTHR36838">
    <property type="entry name" value="AUXIN EFFLUX CARRIER FAMILY PROTEIN"/>
    <property type="match status" value="1"/>
</dbReference>
<sequence>MNSMVSYLLMIFLCLAAGYGTKQFIAEELNGKIRISLQKLVIAGFIPFTVATSIWIAPIRNLSIVALPFLGMSALAAGSFIALFFSRILKKDKRDGAVFFVSGGFTNLGSIGGLLSFLFLGEQAFALVSFYMFFEKIWYFGFGFPYARRCSYGEGKKESMKETLRKMFVDPFVIMSLLSMVIGVLLNYSGLDRPAYFERINGILVPLGTYFLIFSIGLGMRLGAVGKYWKEGLIIVLVKSLITPVLMIGLSFLFGLDEIAGGLPLKTVVILSSMPVAFVALVPPSVYKLNLDLANSLWLISNGSLVIIIPVLSKIIPLL</sequence>
<evidence type="ECO:0000256" key="2">
    <source>
        <dbReference type="ARBA" id="ARBA00022448"/>
    </source>
</evidence>
<keyword evidence="3" id="KW-0812">Transmembrane</keyword>
<feature type="transmembrane region" description="Helical" evidence="3">
    <location>
        <begin position="6"/>
        <end position="25"/>
    </location>
</feature>
<gene>
    <name evidence="4" type="ORF">HNR50_001345</name>
</gene>
<dbReference type="InterPro" id="IPR038770">
    <property type="entry name" value="Na+/solute_symporter_sf"/>
</dbReference>
<evidence type="ECO:0000256" key="3">
    <source>
        <dbReference type="SAM" id="Phobius"/>
    </source>
</evidence>
<dbReference type="GO" id="GO:0012505">
    <property type="term" value="C:endomembrane system"/>
    <property type="evidence" value="ECO:0007669"/>
    <property type="project" value="UniProtKB-SubCell"/>
</dbReference>
<evidence type="ECO:0000313" key="4">
    <source>
        <dbReference type="EMBL" id="MBB6479687.1"/>
    </source>
</evidence>
<dbReference type="AlphaFoldDB" id="A0A841R931"/>
<name>A0A841R931_9SPIO</name>
<comment type="caution">
    <text evidence="4">The sequence shown here is derived from an EMBL/GenBank/DDBJ whole genome shotgun (WGS) entry which is preliminary data.</text>
</comment>
<feature type="transmembrane region" description="Helical" evidence="3">
    <location>
        <begin position="97"/>
        <end position="119"/>
    </location>
</feature>
<keyword evidence="2" id="KW-0813">Transport</keyword>
<keyword evidence="3" id="KW-1133">Transmembrane helix</keyword>
<feature type="transmembrane region" description="Helical" evidence="3">
    <location>
        <begin position="232"/>
        <end position="256"/>
    </location>
</feature>
<feature type="transmembrane region" description="Helical" evidence="3">
    <location>
        <begin position="37"/>
        <end position="56"/>
    </location>
</feature>
<comment type="subcellular location">
    <subcellularLocation>
        <location evidence="1">Endomembrane system</location>
        <topology evidence="1">Multi-pass membrane protein</topology>
    </subcellularLocation>
</comment>
<keyword evidence="3" id="KW-0472">Membrane</keyword>
<feature type="transmembrane region" description="Helical" evidence="3">
    <location>
        <begin position="200"/>
        <end position="220"/>
    </location>
</feature>
<dbReference type="Proteomes" id="UP000587760">
    <property type="component" value="Unassembled WGS sequence"/>
</dbReference>